<proteinExistence type="predicted"/>
<organism evidence="1 2">
    <name type="scientific">Streptomyces asiaticus subsp. ignotus</name>
    <dbReference type="NCBI Taxonomy" id="3098222"/>
    <lineage>
        <taxon>Bacteria</taxon>
        <taxon>Bacillati</taxon>
        <taxon>Actinomycetota</taxon>
        <taxon>Actinomycetes</taxon>
        <taxon>Kitasatosporales</taxon>
        <taxon>Streptomycetaceae</taxon>
        <taxon>Streptomyces</taxon>
        <taxon>Streptomyces violaceusniger group</taxon>
    </lineage>
</organism>
<dbReference type="EMBL" id="JAZBJO010000065">
    <property type="protein sequence ID" value="MEE4599132.1"/>
    <property type="molecule type" value="Genomic_DNA"/>
</dbReference>
<evidence type="ECO:0000313" key="2">
    <source>
        <dbReference type="Proteomes" id="UP001354709"/>
    </source>
</evidence>
<gene>
    <name evidence="1" type="ORF">V2J94_46230</name>
</gene>
<reference evidence="1 2" key="1">
    <citation type="submission" date="2023-11" db="EMBL/GenBank/DDBJ databases">
        <title>30 novel species of actinomycetes from the DSMZ collection.</title>
        <authorList>
            <person name="Nouioui I."/>
        </authorList>
    </citation>
    <scope>NUCLEOTIDE SEQUENCE [LARGE SCALE GENOMIC DNA]</scope>
    <source>
        <strain evidence="1 2">DSM 41524</strain>
    </source>
</reference>
<dbReference type="Proteomes" id="UP001354709">
    <property type="component" value="Unassembled WGS sequence"/>
</dbReference>
<name>A0ABU7QCK3_9ACTN</name>
<accession>A0ABU7QCK3</accession>
<protein>
    <submittedName>
        <fullName evidence="1">Uncharacterized protein</fullName>
    </submittedName>
</protein>
<comment type="caution">
    <text evidence="1">The sequence shown here is derived from an EMBL/GenBank/DDBJ whole genome shotgun (WGS) entry which is preliminary data.</text>
</comment>
<sequence>MHRSHTFVELAELPVDGHGGMRHAALPAYRSATELLGLSRGEFTGREVTRREEFFDAGGRCWSW</sequence>
<dbReference type="RefSeq" id="WP_330816434.1">
    <property type="nucleotide sequence ID" value="NZ_JAZBJO010000065.1"/>
</dbReference>
<keyword evidence="2" id="KW-1185">Reference proteome</keyword>
<evidence type="ECO:0000313" key="1">
    <source>
        <dbReference type="EMBL" id="MEE4599132.1"/>
    </source>
</evidence>